<accession>A0AAW2CDD2</accession>
<reference evidence="1 2" key="1">
    <citation type="submission" date="2024-01" db="EMBL/GenBank/DDBJ databases">
        <title>A telomere-to-telomere, gap-free genome of sweet tea (Lithocarpus litseifolius).</title>
        <authorList>
            <person name="Zhou J."/>
        </authorList>
    </citation>
    <scope>NUCLEOTIDE SEQUENCE [LARGE SCALE GENOMIC DNA]</scope>
    <source>
        <strain evidence="1">Zhou-2022a</strain>
        <tissue evidence="1">Leaf</tissue>
    </source>
</reference>
<proteinExistence type="predicted"/>
<dbReference type="SUPFAM" id="SSF52047">
    <property type="entry name" value="RNI-like"/>
    <property type="match status" value="1"/>
</dbReference>
<sequence length="114" mass="12809">MTQLTTIGLTNVKAADEMDLCDSIHNMKLMRYLRSMVTNAEETLRMDALPSPSTNLQKLALAGKLEKVPQWFHSLQSLTSLSLHWSRLEEDLLPHIAALPHLGRLALTNVYIGK</sequence>
<evidence type="ECO:0000313" key="1">
    <source>
        <dbReference type="EMBL" id="KAK9995144.1"/>
    </source>
</evidence>
<dbReference type="Proteomes" id="UP001459277">
    <property type="component" value="Unassembled WGS sequence"/>
</dbReference>
<dbReference type="Gene3D" id="3.80.10.10">
    <property type="entry name" value="Ribonuclease Inhibitor"/>
    <property type="match status" value="1"/>
</dbReference>
<dbReference type="EMBL" id="JAZDWU010000008">
    <property type="protein sequence ID" value="KAK9995144.1"/>
    <property type="molecule type" value="Genomic_DNA"/>
</dbReference>
<gene>
    <name evidence="1" type="ORF">SO802_024847</name>
</gene>
<dbReference type="InterPro" id="IPR032675">
    <property type="entry name" value="LRR_dom_sf"/>
</dbReference>
<evidence type="ECO:0000313" key="2">
    <source>
        <dbReference type="Proteomes" id="UP001459277"/>
    </source>
</evidence>
<organism evidence="1 2">
    <name type="scientific">Lithocarpus litseifolius</name>
    <dbReference type="NCBI Taxonomy" id="425828"/>
    <lineage>
        <taxon>Eukaryota</taxon>
        <taxon>Viridiplantae</taxon>
        <taxon>Streptophyta</taxon>
        <taxon>Embryophyta</taxon>
        <taxon>Tracheophyta</taxon>
        <taxon>Spermatophyta</taxon>
        <taxon>Magnoliopsida</taxon>
        <taxon>eudicotyledons</taxon>
        <taxon>Gunneridae</taxon>
        <taxon>Pentapetalae</taxon>
        <taxon>rosids</taxon>
        <taxon>fabids</taxon>
        <taxon>Fagales</taxon>
        <taxon>Fagaceae</taxon>
        <taxon>Lithocarpus</taxon>
    </lineage>
</organism>
<comment type="caution">
    <text evidence="1">The sequence shown here is derived from an EMBL/GenBank/DDBJ whole genome shotgun (WGS) entry which is preliminary data.</text>
</comment>
<keyword evidence="2" id="KW-1185">Reference proteome</keyword>
<protein>
    <submittedName>
        <fullName evidence="1">Uncharacterized protein</fullName>
    </submittedName>
</protein>
<name>A0AAW2CDD2_9ROSI</name>
<dbReference type="AlphaFoldDB" id="A0AAW2CDD2"/>